<keyword evidence="9" id="KW-1185">Reference proteome</keyword>
<dbReference type="eggNOG" id="COG2855">
    <property type="taxonomic scope" value="Bacteria"/>
</dbReference>
<proteinExistence type="inferred from homology"/>
<name>A0A096AMJ0_9FIRM</name>
<keyword evidence="3" id="KW-1003">Cell membrane</keyword>
<comment type="caution">
    <text evidence="8">The sequence shown here is derived from an EMBL/GenBank/DDBJ whole genome shotgun (WGS) entry which is preliminary data.</text>
</comment>
<dbReference type="EMBL" id="JRNT01000006">
    <property type="protein sequence ID" value="KGF47886.1"/>
    <property type="molecule type" value="Genomic_DNA"/>
</dbReference>
<evidence type="ECO:0000256" key="3">
    <source>
        <dbReference type="ARBA" id="ARBA00022475"/>
    </source>
</evidence>
<feature type="transmembrane region" description="Helical" evidence="7">
    <location>
        <begin position="146"/>
        <end position="165"/>
    </location>
</feature>
<accession>A0A096AMJ0</accession>
<feature type="transmembrane region" description="Helical" evidence="7">
    <location>
        <begin position="177"/>
        <end position="200"/>
    </location>
</feature>
<dbReference type="InterPro" id="IPR018383">
    <property type="entry name" value="UPF0324_pro"/>
</dbReference>
<dbReference type="PANTHER" id="PTHR30106:SF1">
    <property type="entry name" value="UPF0324 MEMBRANE PROTEIN FN0533"/>
    <property type="match status" value="1"/>
</dbReference>
<reference evidence="8 9" key="1">
    <citation type="submission" date="2014-07" db="EMBL/GenBank/DDBJ databases">
        <authorList>
            <person name="McCorrison J."/>
            <person name="Sanka R."/>
            <person name="Torralba M."/>
            <person name="Gillis M."/>
            <person name="Haft D.H."/>
            <person name="Methe B."/>
            <person name="Sutton G."/>
            <person name="Nelson K.E."/>
        </authorList>
    </citation>
    <scope>NUCLEOTIDE SEQUENCE [LARGE SCALE GENOMIC DNA]</scope>
    <source>
        <strain evidence="8 9">DNF00314</strain>
    </source>
</reference>
<feature type="transmembrane region" description="Helical" evidence="7">
    <location>
        <begin position="212"/>
        <end position="234"/>
    </location>
</feature>
<feature type="transmembrane region" description="Helical" evidence="7">
    <location>
        <begin position="255"/>
        <end position="280"/>
    </location>
</feature>
<dbReference type="Pfam" id="PF03601">
    <property type="entry name" value="Cons_hypoth698"/>
    <property type="match status" value="1"/>
</dbReference>
<protein>
    <submittedName>
        <fullName evidence="8">Uncharacterized protein</fullName>
    </submittedName>
</protein>
<evidence type="ECO:0000256" key="6">
    <source>
        <dbReference type="ARBA" id="ARBA00023136"/>
    </source>
</evidence>
<evidence type="ECO:0000313" key="8">
    <source>
        <dbReference type="EMBL" id="KGF47886.1"/>
    </source>
</evidence>
<evidence type="ECO:0000256" key="2">
    <source>
        <dbReference type="ARBA" id="ARBA00007977"/>
    </source>
</evidence>
<keyword evidence="4 7" id="KW-0812">Transmembrane</keyword>
<evidence type="ECO:0000256" key="5">
    <source>
        <dbReference type="ARBA" id="ARBA00022989"/>
    </source>
</evidence>
<evidence type="ECO:0000256" key="1">
    <source>
        <dbReference type="ARBA" id="ARBA00004651"/>
    </source>
</evidence>
<dbReference type="PANTHER" id="PTHR30106">
    <property type="entry name" value="INNER MEMBRANE PROTEIN YEIH-RELATED"/>
    <property type="match status" value="1"/>
</dbReference>
<feature type="transmembrane region" description="Helical" evidence="7">
    <location>
        <begin position="68"/>
        <end position="87"/>
    </location>
</feature>
<evidence type="ECO:0000256" key="7">
    <source>
        <dbReference type="SAM" id="Phobius"/>
    </source>
</evidence>
<organism evidence="8 9">
    <name type="scientific">Veillonella montpellierensis DNF00314</name>
    <dbReference type="NCBI Taxonomy" id="1401067"/>
    <lineage>
        <taxon>Bacteria</taxon>
        <taxon>Bacillati</taxon>
        <taxon>Bacillota</taxon>
        <taxon>Negativicutes</taxon>
        <taxon>Veillonellales</taxon>
        <taxon>Veillonellaceae</taxon>
        <taxon>Veillonella</taxon>
    </lineage>
</organism>
<feature type="transmembrane region" description="Helical" evidence="7">
    <location>
        <begin position="318"/>
        <end position="339"/>
    </location>
</feature>
<dbReference type="RefSeq" id="WP_038151606.1">
    <property type="nucleotide sequence ID" value="NZ_JRNT01000006.1"/>
</dbReference>
<feature type="transmembrane region" description="Helical" evidence="7">
    <location>
        <begin position="118"/>
        <end position="140"/>
    </location>
</feature>
<sequence>MKFLATKGWGILFSFILAIPCWLLGKAFPVIGGPIFAIVFGVIIAMFYKNRCKTGEGIGFVSKKVLQYAVIFLGFGLNIAEVVKVGYDSLPVIISTISTSLIVTFVLYRVMNLETKSAVLIGVGSSICGGSAIAATAPVIKADTEQIAQAISVVFFFNVVAAFVFPNLGDFLGFTNAGFGLFAGTAVNDTSSVTATAAIWDEMHPGSNALEYATIVKLTRTLAIIPITLCLGAYEVYKAKRNQSESGEEVSVRKIFPHFILYFVIASLITTVCMASGVSAEFFAPLKELSKFMIVMAMMAIGLNTDILKLIKSGGRALLLGACCWIAISIVSIYVQHLIGMW</sequence>
<feature type="transmembrane region" description="Helical" evidence="7">
    <location>
        <begin position="28"/>
        <end position="48"/>
    </location>
</feature>
<evidence type="ECO:0000256" key="4">
    <source>
        <dbReference type="ARBA" id="ARBA00022692"/>
    </source>
</evidence>
<feature type="transmembrane region" description="Helical" evidence="7">
    <location>
        <begin position="292"/>
        <end position="311"/>
    </location>
</feature>
<keyword evidence="5 7" id="KW-1133">Transmembrane helix</keyword>
<dbReference type="Proteomes" id="UP000029628">
    <property type="component" value="Unassembled WGS sequence"/>
</dbReference>
<evidence type="ECO:0000313" key="9">
    <source>
        <dbReference type="Proteomes" id="UP000029628"/>
    </source>
</evidence>
<comment type="similarity">
    <text evidence="2">Belongs to the UPF0324 family.</text>
</comment>
<feature type="transmembrane region" description="Helical" evidence="7">
    <location>
        <begin position="93"/>
        <end position="111"/>
    </location>
</feature>
<gene>
    <name evidence="8" type="ORF">HMPREF0872_02000</name>
</gene>
<comment type="subcellular location">
    <subcellularLocation>
        <location evidence="1">Cell membrane</location>
        <topology evidence="1">Multi-pass membrane protein</topology>
    </subcellularLocation>
</comment>
<dbReference type="AlphaFoldDB" id="A0A096AMJ0"/>
<keyword evidence="6 7" id="KW-0472">Membrane</keyword>
<dbReference type="GO" id="GO:0005886">
    <property type="term" value="C:plasma membrane"/>
    <property type="evidence" value="ECO:0007669"/>
    <property type="project" value="UniProtKB-SubCell"/>
</dbReference>